<keyword evidence="3" id="KW-0862">Zinc</keyword>
<keyword evidence="2 4" id="KW-0863">Zinc-finger</keyword>
<protein>
    <recommendedName>
        <fullName evidence="6">RanBP2-type domain-containing protein</fullName>
    </recommendedName>
</protein>
<dbReference type="Pfam" id="PF00641">
    <property type="entry name" value="Zn_ribbon_RanBP"/>
    <property type="match status" value="1"/>
</dbReference>
<dbReference type="AlphaFoldDB" id="A0A7S1S067"/>
<dbReference type="InterPro" id="IPR001876">
    <property type="entry name" value="Znf_RanBP2"/>
</dbReference>
<organism evidence="7">
    <name type="scientific">Alexandrium catenella</name>
    <name type="common">Red tide dinoflagellate</name>
    <name type="synonym">Gonyaulax catenella</name>
    <dbReference type="NCBI Taxonomy" id="2925"/>
    <lineage>
        <taxon>Eukaryota</taxon>
        <taxon>Sar</taxon>
        <taxon>Alveolata</taxon>
        <taxon>Dinophyceae</taxon>
        <taxon>Gonyaulacales</taxon>
        <taxon>Pyrocystaceae</taxon>
        <taxon>Alexandrium</taxon>
    </lineage>
</organism>
<proteinExistence type="predicted"/>
<gene>
    <name evidence="7" type="ORF">ACAT0790_LOCUS57251</name>
</gene>
<keyword evidence="1" id="KW-0479">Metal-binding</keyword>
<evidence type="ECO:0000259" key="6">
    <source>
        <dbReference type="PROSITE" id="PS50199"/>
    </source>
</evidence>
<dbReference type="PROSITE" id="PS50199">
    <property type="entry name" value="ZF_RANBP2_2"/>
    <property type="match status" value="2"/>
</dbReference>
<accession>A0A7S1S067</accession>
<dbReference type="PANTHER" id="PTHR23111">
    <property type="entry name" value="ZINC FINGER PROTEIN"/>
    <property type="match status" value="1"/>
</dbReference>
<sequence length="294" mass="31366">MWGSPCASEMSGNGWPPTDIAGTRKATLVQRVKEIQKRGESHKQAWYSFCAEHGSTSYDPDRHDESILQDFLKSAEATMGGGKGKGGKNPWGSANDWNTWDGWSDPMSSWDWGGTGTSWWDMMMAMMWGMGVAKGFNGGKGGKGGKGGSDGKGGFAGMGGSDWGMLTMGDMEGKAGKGSRGGKGDGMNKTDASLFGGKPGDWVCSGCWNVNFSHRDRCNSCGAASRTEFRLGMKPGDWICPKCGDLVFATKGQCKMCGTPKPEERPSDFGSGDQDMNYYGSKGGWGKSSRSSPY</sequence>
<dbReference type="PANTHER" id="PTHR23111:SF69">
    <property type="entry name" value="OS07G0490600 PROTEIN"/>
    <property type="match status" value="1"/>
</dbReference>
<evidence type="ECO:0000313" key="7">
    <source>
        <dbReference type="EMBL" id="CAD9180479.1"/>
    </source>
</evidence>
<name>A0A7S1S067_ALECA</name>
<evidence type="ECO:0000256" key="2">
    <source>
        <dbReference type="ARBA" id="ARBA00022771"/>
    </source>
</evidence>
<feature type="region of interest" description="Disordered" evidence="5">
    <location>
        <begin position="258"/>
        <end position="294"/>
    </location>
</feature>
<dbReference type="SMART" id="SM00547">
    <property type="entry name" value="ZnF_RBZ"/>
    <property type="match status" value="2"/>
</dbReference>
<dbReference type="GO" id="GO:0008270">
    <property type="term" value="F:zinc ion binding"/>
    <property type="evidence" value="ECO:0007669"/>
    <property type="project" value="UniProtKB-KW"/>
</dbReference>
<evidence type="ECO:0000256" key="5">
    <source>
        <dbReference type="SAM" id="MobiDB-lite"/>
    </source>
</evidence>
<evidence type="ECO:0000256" key="4">
    <source>
        <dbReference type="PROSITE-ProRule" id="PRU00322"/>
    </source>
</evidence>
<evidence type="ECO:0000256" key="3">
    <source>
        <dbReference type="ARBA" id="ARBA00022833"/>
    </source>
</evidence>
<dbReference type="PROSITE" id="PS01358">
    <property type="entry name" value="ZF_RANBP2_1"/>
    <property type="match status" value="1"/>
</dbReference>
<dbReference type="Gene3D" id="4.10.1060.10">
    <property type="entry name" value="Zinc finger, RanBP2-type"/>
    <property type="match status" value="2"/>
</dbReference>
<feature type="domain" description="RanBP2-type" evidence="6">
    <location>
        <begin position="198"/>
        <end position="227"/>
    </location>
</feature>
<feature type="region of interest" description="Disordered" evidence="5">
    <location>
        <begin position="1"/>
        <end position="21"/>
    </location>
</feature>
<dbReference type="GO" id="GO:0005737">
    <property type="term" value="C:cytoplasm"/>
    <property type="evidence" value="ECO:0007669"/>
    <property type="project" value="TreeGrafter"/>
</dbReference>
<dbReference type="EMBL" id="HBGE01096212">
    <property type="protein sequence ID" value="CAD9180479.1"/>
    <property type="molecule type" value="Transcribed_RNA"/>
</dbReference>
<dbReference type="InterPro" id="IPR036443">
    <property type="entry name" value="Znf_RanBP2_sf"/>
</dbReference>
<feature type="domain" description="RanBP2-type" evidence="6">
    <location>
        <begin position="234"/>
        <end position="263"/>
    </location>
</feature>
<dbReference type="SUPFAM" id="SSF90209">
    <property type="entry name" value="Ran binding protein zinc finger-like"/>
    <property type="match status" value="2"/>
</dbReference>
<evidence type="ECO:0000256" key="1">
    <source>
        <dbReference type="ARBA" id="ARBA00022723"/>
    </source>
</evidence>
<reference evidence="7" key="1">
    <citation type="submission" date="2021-01" db="EMBL/GenBank/DDBJ databases">
        <authorList>
            <person name="Corre E."/>
            <person name="Pelletier E."/>
            <person name="Niang G."/>
            <person name="Scheremetjew M."/>
            <person name="Finn R."/>
            <person name="Kale V."/>
            <person name="Holt S."/>
            <person name="Cochrane G."/>
            <person name="Meng A."/>
            <person name="Brown T."/>
            <person name="Cohen L."/>
        </authorList>
    </citation>
    <scope>NUCLEOTIDE SEQUENCE</scope>
    <source>
        <strain evidence="7">OF101</strain>
    </source>
</reference>
<dbReference type="GO" id="GO:0003729">
    <property type="term" value="F:mRNA binding"/>
    <property type="evidence" value="ECO:0007669"/>
    <property type="project" value="TreeGrafter"/>
</dbReference>